<dbReference type="EMBL" id="VFIP01000052">
    <property type="protein sequence ID" value="TWR84321.1"/>
    <property type="molecule type" value="Genomic_DNA"/>
</dbReference>
<comment type="caution">
    <text evidence="1">The sequence shown here is derived from an EMBL/GenBank/DDBJ whole genome shotgun (WGS) entry which is preliminary data.</text>
</comment>
<sequence length="109" mass="11944">MDSPLETVALYALKLAYEPEGSSPLLRDDPAMAQYQREVFALLLRNGNVEAIQLKLNQCLEVALIALGGTGTVMGRELNKLSAQVADAQTLEQLHLPLAHLKDYLKAIQ</sequence>
<proteinExistence type="predicted"/>
<gene>
    <name evidence="1" type="ORF">FJD37_20030</name>
</gene>
<organism evidence="1 2">
    <name type="scientific">Pseudomonas saxonica</name>
    <dbReference type="NCBI Taxonomy" id="2600598"/>
    <lineage>
        <taxon>Bacteria</taxon>
        <taxon>Pseudomonadati</taxon>
        <taxon>Pseudomonadota</taxon>
        <taxon>Gammaproteobacteria</taxon>
        <taxon>Pseudomonadales</taxon>
        <taxon>Pseudomonadaceae</taxon>
        <taxon>Pseudomonas</taxon>
    </lineage>
</organism>
<dbReference type="RefSeq" id="WP_146427127.1">
    <property type="nucleotide sequence ID" value="NZ_VFIP01000052.1"/>
</dbReference>
<dbReference type="Proteomes" id="UP000317901">
    <property type="component" value="Unassembled WGS sequence"/>
</dbReference>
<reference evidence="1 2" key="1">
    <citation type="submission" date="2019-06" db="EMBL/GenBank/DDBJ databases">
        <title>Pseudomonas bimorpha sp. nov. isolated from bovine raw milk and skim milk concentrate.</title>
        <authorList>
            <person name="Hofmann K."/>
            <person name="Huptas C."/>
            <person name="Doll E."/>
            <person name="Scherer S."/>
            <person name="Wenning M."/>
        </authorList>
    </citation>
    <scope>NUCLEOTIDE SEQUENCE [LARGE SCALE GENOMIC DNA]</scope>
    <source>
        <strain evidence="1 2">DSM 108990</strain>
    </source>
</reference>
<dbReference type="OrthoDB" id="6997436at2"/>
<name>A0A5C5PSA3_9PSED</name>
<evidence type="ECO:0000313" key="1">
    <source>
        <dbReference type="EMBL" id="TWR84321.1"/>
    </source>
</evidence>
<evidence type="ECO:0000313" key="2">
    <source>
        <dbReference type="Proteomes" id="UP000317901"/>
    </source>
</evidence>
<protein>
    <submittedName>
        <fullName evidence="1">Uncharacterized protein</fullName>
    </submittedName>
</protein>
<dbReference type="AlphaFoldDB" id="A0A5C5PSA3"/>
<accession>A0A5C5PSA3</accession>